<keyword evidence="4" id="KW-1185">Reference proteome</keyword>
<feature type="domain" description="LysM" evidence="2">
    <location>
        <begin position="45"/>
        <end position="90"/>
    </location>
</feature>
<dbReference type="AlphaFoldDB" id="A0A2P7BNY3"/>
<dbReference type="Proteomes" id="UP000241444">
    <property type="component" value="Unassembled WGS sequence"/>
</dbReference>
<name>A0A2P7BNY3_9HYPH</name>
<feature type="region of interest" description="Disordered" evidence="1">
    <location>
        <begin position="210"/>
        <end position="233"/>
    </location>
</feature>
<dbReference type="InterPro" id="IPR036779">
    <property type="entry name" value="LysM_dom_sf"/>
</dbReference>
<organism evidence="3 4">
    <name type="scientific">Phyllobacterium brassicacearum</name>
    <dbReference type="NCBI Taxonomy" id="314235"/>
    <lineage>
        <taxon>Bacteria</taxon>
        <taxon>Pseudomonadati</taxon>
        <taxon>Pseudomonadota</taxon>
        <taxon>Alphaproteobacteria</taxon>
        <taxon>Hyphomicrobiales</taxon>
        <taxon>Phyllobacteriaceae</taxon>
        <taxon>Phyllobacterium</taxon>
    </lineage>
</organism>
<dbReference type="SUPFAM" id="SSF54106">
    <property type="entry name" value="LysM domain"/>
    <property type="match status" value="1"/>
</dbReference>
<dbReference type="Pfam" id="PF01476">
    <property type="entry name" value="LysM"/>
    <property type="match status" value="1"/>
</dbReference>
<dbReference type="CDD" id="cd00118">
    <property type="entry name" value="LysM"/>
    <property type="match status" value="1"/>
</dbReference>
<dbReference type="InterPro" id="IPR018392">
    <property type="entry name" value="LysM"/>
</dbReference>
<feature type="compositionally biased region" description="Basic and acidic residues" evidence="1">
    <location>
        <begin position="210"/>
        <end position="219"/>
    </location>
</feature>
<reference evidence="4" key="1">
    <citation type="submission" date="2017-11" db="EMBL/GenBank/DDBJ databases">
        <authorList>
            <person name="Kuznetsova I."/>
            <person name="Sazanova A."/>
            <person name="Chirak E."/>
            <person name="Safronova V."/>
            <person name="Willems A."/>
        </authorList>
    </citation>
    <scope>NUCLEOTIDE SEQUENCE [LARGE SCALE GENOMIC DNA]</scope>
    <source>
        <strain evidence="4">STM 196</strain>
    </source>
</reference>
<comment type="caution">
    <text evidence="3">The sequence shown here is derived from an EMBL/GenBank/DDBJ whole genome shotgun (WGS) entry which is preliminary data.</text>
</comment>
<protein>
    <recommendedName>
        <fullName evidence="2">LysM domain-containing protein</fullName>
    </recommendedName>
</protein>
<evidence type="ECO:0000313" key="4">
    <source>
        <dbReference type="Proteomes" id="UP000241444"/>
    </source>
</evidence>
<accession>A0A2P7BNY3</accession>
<evidence type="ECO:0000259" key="2">
    <source>
        <dbReference type="PROSITE" id="PS51782"/>
    </source>
</evidence>
<proteinExistence type="predicted"/>
<dbReference type="EMBL" id="PGGO01000010">
    <property type="protein sequence ID" value="PSH68173.1"/>
    <property type="molecule type" value="Genomic_DNA"/>
</dbReference>
<evidence type="ECO:0000313" key="3">
    <source>
        <dbReference type="EMBL" id="PSH68173.1"/>
    </source>
</evidence>
<dbReference type="Gene3D" id="3.10.350.10">
    <property type="entry name" value="LysM domain"/>
    <property type="match status" value="1"/>
</dbReference>
<gene>
    <name evidence="3" type="ORF">CU102_14715</name>
</gene>
<sequence length="1019" mass="110572">MSFGTNSIFNRAWRTSLDIQARFDAILKESATRPVDPGKSPTGQTQYTIENGDRLDQISKESNTSVKDLLRANPVITNENSIDVGLKINILDPVRTDAFEQQRKALNGIDKLPKGFGAQAMRDEAWQGMKPLVEAELRYVTREGGAPQKALDAAVAEIKARAPDNVRFDGIVDSAASTLKSELKAVGRTPENFDKLLTLTETAQGKQKSYDDLLLKDGDNSPSAEAEQAKGEAERAWAAVTDEAARQLPEISKDKDPRQRETDVAGRILTLASFGPDDVNYRKALDAATAKEVVDKPARLIEAAYEKGGAPAAAFEARKQTTGVSSVLAGKILQSADLTMTRVATDLGTEAREKLPANSTSNVSDLLEGDQAFLDHSRKDAKMTSDNTFVAVLGDLSAAYEAAAGSDPGEKALKSVSFTLAQALPDVKDMDYKTGERPIHDVTKAFKWVVSERNGTVLTLATASQLKDLKRTDYANGLSGSVKDGVGRLREKTYSDVEAFGKAREPFIALEQNPGKLVSEGDKPGAMEAARKGNPEQAKKFDDSLNNVREDGRALWRAQAAVSSYEDQLGDQENFKELKDTLAKAEGDKKKQDSLGFALDMGSDEVVNISANDSRVERPDLPGVTPWWSLRAGLDLTHDIAGRNMNQINDSTRYVTQSGAPVPGGPSSGKTASGGPTPVAGFNSTTRFGFNYRFASSILGGFHVDAMFQSKDFWGTAYGLAFSTATARHSAEFLGGLGQAAVALNPKMQGGRIDKLTDFVKVERDLWTKSTGVYLKGWFGIDAAYTISNLSEGKYPEAAIFGVQTVADGMVAFFATPKWVTPVSLGITVVASIANMIYGSWKAENQRETDTENYLKGANIRSEIAELIADEKDMPSRIDEFARKWCQTDGPSVVNYLNTLPKERAEAFINSLETVVDGYNKEGKRDGFAVTAPNDHRFNAPASFPRPSFTTSLEDMLKGPPPKPAWQPPDAPYPGPGVIGSDYTDTRSLTGVGLWAFYNGYNFPGRYHRPPTTSIFPPR</sequence>
<evidence type="ECO:0000256" key="1">
    <source>
        <dbReference type="SAM" id="MobiDB-lite"/>
    </source>
</evidence>
<dbReference type="OrthoDB" id="8421183at2"/>
<feature type="region of interest" description="Disordered" evidence="1">
    <location>
        <begin position="655"/>
        <end position="678"/>
    </location>
</feature>
<dbReference type="PROSITE" id="PS51782">
    <property type="entry name" value="LYSM"/>
    <property type="match status" value="1"/>
</dbReference>
<dbReference type="RefSeq" id="WP_106711862.1">
    <property type="nucleotide sequence ID" value="NZ_PGGO01000010.1"/>
</dbReference>